<dbReference type="RefSeq" id="WP_344344492.1">
    <property type="nucleotide sequence ID" value="NZ_BAAAKJ010000453.1"/>
</dbReference>
<dbReference type="Gene3D" id="3.30.530.20">
    <property type="match status" value="1"/>
</dbReference>
<dbReference type="Proteomes" id="UP001499863">
    <property type="component" value="Unassembled WGS sequence"/>
</dbReference>
<dbReference type="Pfam" id="PF10604">
    <property type="entry name" value="Polyketide_cyc2"/>
    <property type="match status" value="1"/>
</dbReference>
<comment type="caution">
    <text evidence="1">The sequence shown here is derived from an EMBL/GenBank/DDBJ whole genome shotgun (WGS) entry which is preliminary data.</text>
</comment>
<keyword evidence="2" id="KW-1185">Reference proteome</keyword>
<organism evidence="1 2">
    <name type="scientific">Kitasatospora putterlickiae</name>
    <dbReference type="NCBI Taxonomy" id="221725"/>
    <lineage>
        <taxon>Bacteria</taxon>
        <taxon>Bacillati</taxon>
        <taxon>Actinomycetota</taxon>
        <taxon>Actinomycetes</taxon>
        <taxon>Kitasatosporales</taxon>
        <taxon>Streptomycetaceae</taxon>
        <taxon>Kitasatospora</taxon>
    </lineage>
</organism>
<dbReference type="CDD" id="cd07812">
    <property type="entry name" value="SRPBCC"/>
    <property type="match status" value="1"/>
</dbReference>
<dbReference type="InterPro" id="IPR019587">
    <property type="entry name" value="Polyketide_cyclase/dehydratase"/>
</dbReference>
<dbReference type="EMBL" id="BAAAKJ010000453">
    <property type="protein sequence ID" value="GAA1413242.1"/>
    <property type="molecule type" value="Genomic_DNA"/>
</dbReference>
<sequence length="191" mass="20617">MGDIGENTGNTAESTGDIAPLFRSWAEIRISAAPAEVYSVVSDLPRSGEWSPECRGGDWVSGEPAAVGSVFRGENLRDPDVVAWAPVVRGTWFTHSEVVAAEPGRTFRWAMRDSAGRAQDSVWAFDVAPAEDGGSVLVHHFRMGAATEGIRGITAGLDEDGRRRFFAEWGEKVAADLGTTLERIKRVVEKG</sequence>
<reference evidence="1 2" key="1">
    <citation type="journal article" date="2019" name="Int. J. Syst. Evol. Microbiol.">
        <title>The Global Catalogue of Microorganisms (GCM) 10K type strain sequencing project: providing services to taxonomists for standard genome sequencing and annotation.</title>
        <authorList>
            <consortium name="The Broad Institute Genomics Platform"/>
            <consortium name="The Broad Institute Genome Sequencing Center for Infectious Disease"/>
            <person name="Wu L."/>
            <person name="Ma J."/>
        </authorList>
    </citation>
    <scope>NUCLEOTIDE SEQUENCE [LARGE SCALE GENOMIC DNA]</scope>
    <source>
        <strain evidence="1 2">JCM 12393</strain>
    </source>
</reference>
<evidence type="ECO:0000313" key="2">
    <source>
        <dbReference type="Proteomes" id="UP001499863"/>
    </source>
</evidence>
<dbReference type="SUPFAM" id="SSF55961">
    <property type="entry name" value="Bet v1-like"/>
    <property type="match status" value="1"/>
</dbReference>
<protein>
    <submittedName>
        <fullName evidence="1">SRPBCC family protein</fullName>
    </submittedName>
</protein>
<name>A0ABN1YGX0_9ACTN</name>
<gene>
    <name evidence="1" type="ORF">GCM10009639_66060</name>
</gene>
<evidence type="ECO:0000313" key="1">
    <source>
        <dbReference type="EMBL" id="GAA1413242.1"/>
    </source>
</evidence>
<proteinExistence type="predicted"/>
<dbReference type="InterPro" id="IPR023393">
    <property type="entry name" value="START-like_dom_sf"/>
</dbReference>
<accession>A0ABN1YGX0</accession>